<dbReference type="Pfam" id="PF21647">
    <property type="entry name" value="DUF6857"/>
    <property type="match status" value="1"/>
</dbReference>
<dbReference type="InterPro" id="IPR010341">
    <property type="entry name" value="DUF936_pln"/>
</dbReference>
<comment type="caution">
    <text evidence="3">The sequence shown here is derived from an EMBL/GenBank/DDBJ whole genome shotgun (WGS) entry which is preliminary data.</text>
</comment>
<accession>A0A7J7LWM9</accession>
<reference evidence="3 4" key="1">
    <citation type="journal article" date="2020" name="IScience">
        <title>Genome Sequencing of the Endangered Kingdonia uniflora (Circaeasteraceae, Ranunculales) Reveals Potential Mechanisms of Evolutionary Specialization.</title>
        <authorList>
            <person name="Sun Y."/>
            <person name="Deng T."/>
            <person name="Zhang A."/>
            <person name="Moore M.J."/>
            <person name="Landis J.B."/>
            <person name="Lin N."/>
            <person name="Zhang H."/>
            <person name="Zhang X."/>
            <person name="Huang J."/>
            <person name="Zhang X."/>
            <person name="Sun H."/>
            <person name="Wang H."/>
        </authorList>
    </citation>
    <scope>NUCLEOTIDE SEQUENCE [LARGE SCALE GENOMIC DNA]</scope>
    <source>
        <strain evidence="3">TB1705</strain>
        <tissue evidence="3">Leaf</tissue>
    </source>
</reference>
<protein>
    <recommendedName>
        <fullName evidence="2">DUF6857 domain-containing protein</fullName>
    </recommendedName>
</protein>
<keyword evidence="4" id="KW-1185">Reference proteome</keyword>
<sequence length="154" mass="16874">MVRTNAAIRSSVNGSGFVSKMVDFNKGERNVKKNCAIPFSPMSKFPRSKSVIEREQRIPRTHLQTAVGKEEFDSPSQAKKHKSGSLQQSRSGCAKFSEKAAGEVMQNRETSQKVALQALRDASATENLVRVLKTFSDLSRSARADASSAEPSQI</sequence>
<organism evidence="3 4">
    <name type="scientific">Kingdonia uniflora</name>
    <dbReference type="NCBI Taxonomy" id="39325"/>
    <lineage>
        <taxon>Eukaryota</taxon>
        <taxon>Viridiplantae</taxon>
        <taxon>Streptophyta</taxon>
        <taxon>Embryophyta</taxon>
        <taxon>Tracheophyta</taxon>
        <taxon>Spermatophyta</taxon>
        <taxon>Magnoliopsida</taxon>
        <taxon>Ranunculales</taxon>
        <taxon>Circaeasteraceae</taxon>
        <taxon>Kingdonia</taxon>
    </lineage>
</organism>
<gene>
    <name evidence="3" type="ORF">GIB67_036677</name>
</gene>
<dbReference type="PANTHER" id="PTHR31928:SF6">
    <property type="entry name" value="DUF936 DOMAIN-CONTAINING PROTEIN"/>
    <property type="match status" value="1"/>
</dbReference>
<evidence type="ECO:0000313" key="4">
    <source>
        <dbReference type="Proteomes" id="UP000541444"/>
    </source>
</evidence>
<dbReference type="Proteomes" id="UP000541444">
    <property type="component" value="Unassembled WGS sequence"/>
</dbReference>
<dbReference type="InterPro" id="IPR049172">
    <property type="entry name" value="DUF6857_pln"/>
</dbReference>
<proteinExistence type="predicted"/>
<dbReference type="AlphaFoldDB" id="A0A7J7LWM9"/>
<evidence type="ECO:0000256" key="1">
    <source>
        <dbReference type="SAM" id="MobiDB-lite"/>
    </source>
</evidence>
<evidence type="ECO:0000313" key="3">
    <source>
        <dbReference type="EMBL" id="KAF6146958.1"/>
    </source>
</evidence>
<dbReference type="PANTHER" id="PTHR31928">
    <property type="entry name" value="EXPRESSED PROTEIN"/>
    <property type="match status" value="1"/>
</dbReference>
<feature type="domain" description="DUF6857" evidence="2">
    <location>
        <begin position="99"/>
        <end position="145"/>
    </location>
</feature>
<name>A0A7J7LWM9_9MAGN</name>
<feature type="region of interest" description="Disordered" evidence="1">
    <location>
        <begin position="47"/>
        <end position="110"/>
    </location>
</feature>
<dbReference type="EMBL" id="JACGCM010001948">
    <property type="protein sequence ID" value="KAF6146958.1"/>
    <property type="molecule type" value="Genomic_DNA"/>
</dbReference>
<evidence type="ECO:0000259" key="2">
    <source>
        <dbReference type="Pfam" id="PF21647"/>
    </source>
</evidence>